<gene>
    <name evidence="2" type="ORF">CAPTEDRAFT_210042</name>
</gene>
<dbReference type="InterPro" id="IPR041588">
    <property type="entry name" value="Integrase_H2C2"/>
</dbReference>
<dbReference type="Proteomes" id="UP000014760">
    <property type="component" value="Unassembled WGS sequence"/>
</dbReference>
<dbReference type="Gene3D" id="1.10.340.70">
    <property type="match status" value="1"/>
</dbReference>
<dbReference type="EMBL" id="AMQN01020277">
    <property type="status" value="NOT_ANNOTATED_CDS"/>
    <property type="molecule type" value="Genomic_DNA"/>
</dbReference>
<name>R7UXY6_CAPTE</name>
<reference evidence="2 4" key="2">
    <citation type="journal article" date="2013" name="Nature">
        <title>Insights into bilaterian evolution from three spiralian genomes.</title>
        <authorList>
            <person name="Simakov O."/>
            <person name="Marletaz F."/>
            <person name="Cho S.J."/>
            <person name="Edsinger-Gonzales E."/>
            <person name="Havlak P."/>
            <person name="Hellsten U."/>
            <person name="Kuo D.H."/>
            <person name="Larsson T."/>
            <person name="Lv J."/>
            <person name="Arendt D."/>
            <person name="Savage R."/>
            <person name="Osoegawa K."/>
            <person name="de Jong P."/>
            <person name="Grimwood J."/>
            <person name="Chapman J.A."/>
            <person name="Shapiro H."/>
            <person name="Aerts A."/>
            <person name="Otillar R.P."/>
            <person name="Terry A.Y."/>
            <person name="Boore J.L."/>
            <person name="Grigoriev I.V."/>
            <person name="Lindberg D.R."/>
            <person name="Seaver E.C."/>
            <person name="Weisblat D.A."/>
            <person name="Putnam N.H."/>
            <person name="Rokhsar D.S."/>
        </authorList>
    </citation>
    <scope>NUCLEOTIDE SEQUENCE</scope>
    <source>
        <strain evidence="2 4">I ESC-2004</strain>
    </source>
</reference>
<organism evidence="2">
    <name type="scientific">Capitella teleta</name>
    <name type="common">Polychaete worm</name>
    <dbReference type="NCBI Taxonomy" id="283909"/>
    <lineage>
        <taxon>Eukaryota</taxon>
        <taxon>Metazoa</taxon>
        <taxon>Spiralia</taxon>
        <taxon>Lophotrochozoa</taxon>
        <taxon>Annelida</taxon>
        <taxon>Polychaeta</taxon>
        <taxon>Sedentaria</taxon>
        <taxon>Scolecida</taxon>
        <taxon>Capitellidae</taxon>
        <taxon>Capitella</taxon>
    </lineage>
</organism>
<keyword evidence="4" id="KW-1185">Reference proteome</keyword>
<accession>R7UXY6</accession>
<dbReference type="EMBL" id="KB296948">
    <property type="protein sequence ID" value="ELU11137.1"/>
    <property type="molecule type" value="Genomic_DNA"/>
</dbReference>
<feature type="domain" description="Integrase zinc-binding" evidence="1">
    <location>
        <begin position="86"/>
        <end position="120"/>
    </location>
</feature>
<sequence length="291" mass="32602">MLSRIAAIEPPTPTPVIVPADIPDVWVTDRIDLQDLARHQKEQFHDAYVEASQETDESPYIVQGSLLYTMAEPSHNAGRYLRLLLPQQFRQKVIDRCHAEVGHAAFLKTLSRVQEHYVWPAVGLYLAILGDRYITLCPVGVIDACPNIWLTSSRSLETTLVGLALIHLTVLSMKPLERVCKRMLFICSSSSISFLSSSLRSFELSKEPDSMDTIDERRVRSNSWELWDENLAFITSACIYVTGGLVFVLLSSAEVQPWARKPDDQVQPPVKVTENLQGHVNAACDAAITEL</sequence>
<protein>
    <recommendedName>
        <fullName evidence="1">Integrase zinc-binding domain-containing protein</fullName>
    </recommendedName>
</protein>
<evidence type="ECO:0000259" key="1">
    <source>
        <dbReference type="Pfam" id="PF17921"/>
    </source>
</evidence>
<dbReference type="OrthoDB" id="417598at2759"/>
<dbReference type="HOGENOM" id="CLU_957254_0_0_1"/>
<proteinExistence type="predicted"/>
<dbReference type="EnsemblMetazoa" id="CapteT210042">
    <property type="protein sequence ID" value="CapteP210042"/>
    <property type="gene ID" value="CapteG210042"/>
</dbReference>
<evidence type="ECO:0000313" key="4">
    <source>
        <dbReference type="Proteomes" id="UP000014760"/>
    </source>
</evidence>
<dbReference type="Pfam" id="PF17921">
    <property type="entry name" value="Integrase_H2C2"/>
    <property type="match status" value="1"/>
</dbReference>
<evidence type="ECO:0000313" key="3">
    <source>
        <dbReference type="EnsemblMetazoa" id="CapteP210042"/>
    </source>
</evidence>
<dbReference type="EMBL" id="AMQN01020276">
    <property type="status" value="NOT_ANNOTATED_CDS"/>
    <property type="molecule type" value="Genomic_DNA"/>
</dbReference>
<reference evidence="4" key="1">
    <citation type="submission" date="2012-12" db="EMBL/GenBank/DDBJ databases">
        <authorList>
            <person name="Hellsten U."/>
            <person name="Grimwood J."/>
            <person name="Chapman J.A."/>
            <person name="Shapiro H."/>
            <person name="Aerts A."/>
            <person name="Otillar R.P."/>
            <person name="Terry A.Y."/>
            <person name="Boore J.L."/>
            <person name="Simakov O."/>
            <person name="Marletaz F."/>
            <person name="Cho S.-J."/>
            <person name="Edsinger-Gonzales E."/>
            <person name="Havlak P."/>
            <person name="Kuo D.-H."/>
            <person name="Larsson T."/>
            <person name="Lv J."/>
            <person name="Arendt D."/>
            <person name="Savage R."/>
            <person name="Osoegawa K."/>
            <person name="de Jong P."/>
            <person name="Lindberg D.R."/>
            <person name="Seaver E.C."/>
            <person name="Weisblat D.A."/>
            <person name="Putnam N.H."/>
            <person name="Grigoriev I.V."/>
            <person name="Rokhsar D.S."/>
        </authorList>
    </citation>
    <scope>NUCLEOTIDE SEQUENCE</scope>
    <source>
        <strain evidence="4">I ESC-2004</strain>
    </source>
</reference>
<reference evidence="3" key="3">
    <citation type="submission" date="2015-06" db="UniProtKB">
        <authorList>
            <consortium name="EnsemblMetazoa"/>
        </authorList>
    </citation>
    <scope>IDENTIFICATION</scope>
</reference>
<dbReference type="AlphaFoldDB" id="R7UXY6"/>
<evidence type="ECO:0000313" key="2">
    <source>
        <dbReference type="EMBL" id="ELU11137.1"/>
    </source>
</evidence>